<feature type="transmembrane region" description="Helical" evidence="8">
    <location>
        <begin position="162"/>
        <end position="188"/>
    </location>
</feature>
<sequence>MTRRRPALAALAALAERRLVLWAAFALLHLWLGLVNLTSPSLPLGDVSWVYRGWIERAVYSDYWVGIHAEWVYPILALLPMLAAAVAGFEYYSSTWLTLVLALNAGAFALLTGVGRTGRNQGAAWWWLAFLALLGPIAIGRLDAVTVPLALVAVLWLRRRPAVAGVLLAVAAWMKVWPAALVLAAVVALRDRARVLVAAGVTSLLVLLIAQLYGSGLHVFSFLTTQADRGMQIEAPVATPWLWHALATGGTRIYYDTRILTFQVDGPGVGLAASLVTPALALAVLAVLWLGWRAFRAGAAGEELFPVLALALVVSLVAVNKVGSPQFVAWLAVPVLAGTLARARPFRVPAALTLMLAGLTQIVYPHLYGALLALHPLMLVALTMRNLLYFVLLAWAVRELWRLGARGAQEGSVLAGPSRNSEPALTLEP</sequence>
<evidence type="ECO:0000313" key="9">
    <source>
        <dbReference type="EMBL" id="MFC0681091.1"/>
    </source>
</evidence>
<feature type="transmembrane region" description="Helical" evidence="8">
    <location>
        <begin position="327"/>
        <end position="343"/>
    </location>
</feature>
<evidence type="ECO:0000256" key="1">
    <source>
        <dbReference type="ARBA" id="ARBA00004651"/>
    </source>
</evidence>
<comment type="similarity">
    <text evidence="7">Belongs to the glycosyltransferase 87 family.</text>
</comment>
<feature type="transmembrane region" description="Helical" evidence="8">
    <location>
        <begin position="195"/>
        <end position="214"/>
    </location>
</feature>
<proteinExistence type="inferred from homology"/>
<keyword evidence="3" id="KW-0808">Transferase</keyword>
<dbReference type="Proteomes" id="UP001589896">
    <property type="component" value="Unassembled WGS sequence"/>
</dbReference>
<dbReference type="RefSeq" id="WP_386673397.1">
    <property type="nucleotide sequence ID" value="NZ_JBHLTG010000007.1"/>
</dbReference>
<gene>
    <name evidence="9" type="ORF">ACFFGH_24955</name>
</gene>
<feature type="transmembrane region" description="Helical" evidence="8">
    <location>
        <begin position="269"/>
        <end position="292"/>
    </location>
</feature>
<evidence type="ECO:0000256" key="4">
    <source>
        <dbReference type="ARBA" id="ARBA00022692"/>
    </source>
</evidence>
<feature type="transmembrane region" description="Helical" evidence="8">
    <location>
        <begin position="377"/>
        <end position="397"/>
    </location>
</feature>
<feature type="transmembrane region" description="Helical" evidence="8">
    <location>
        <begin position="304"/>
        <end position="321"/>
    </location>
</feature>
<evidence type="ECO:0000256" key="6">
    <source>
        <dbReference type="ARBA" id="ARBA00023136"/>
    </source>
</evidence>
<accession>A0ABV6RWD3</accession>
<dbReference type="Pfam" id="PF09594">
    <property type="entry name" value="GT87"/>
    <property type="match status" value="1"/>
</dbReference>
<reference evidence="9 10" key="1">
    <citation type="submission" date="2024-09" db="EMBL/GenBank/DDBJ databases">
        <authorList>
            <person name="Sun Q."/>
            <person name="Mori K."/>
        </authorList>
    </citation>
    <scope>NUCLEOTIDE SEQUENCE [LARGE SCALE GENOMIC DNA]</scope>
    <source>
        <strain evidence="9 10">KCTC 23076</strain>
    </source>
</reference>
<keyword evidence="10" id="KW-1185">Reference proteome</keyword>
<feature type="transmembrane region" description="Helical" evidence="8">
    <location>
        <begin position="350"/>
        <end position="371"/>
    </location>
</feature>
<comment type="caution">
    <text evidence="9">The sequence shown here is derived from an EMBL/GenBank/DDBJ whole genome shotgun (WGS) entry which is preliminary data.</text>
</comment>
<evidence type="ECO:0000256" key="7">
    <source>
        <dbReference type="ARBA" id="ARBA00024033"/>
    </source>
</evidence>
<evidence type="ECO:0000256" key="5">
    <source>
        <dbReference type="ARBA" id="ARBA00022989"/>
    </source>
</evidence>
<keyword evidence="2" id="KW-1003">Cell membrane</keyword>
<feature type="transmembrane region" description="Helical" evidence="8">
    <location>
        <begin position="28"/>
        <end position="51"/>
    </location>
</feature>
<evidence type="ECO:0000313" key="10">
    <source>
        <dbReference type="Proteomes" id="UP001589896"/>
    </source>
</evidence>
<keyword evidence="6 8" id="KW-0472">Membrane</keyword>
<evidence type="ECO:0000256" key="3">
    <source>
        <dbReference type="ARBA" id="ARBA00022679"/>
    </source>
</evidence>
<feature type="transmembrane region" description="Helical" evidence="8">
    <location>
        <begin position="126"/>
        <end position="156"/>
    </location>
</feature>
<feature type="transmembrane region" description="Helical" evidence="8">
    <location>
        <begin position="71"/>
        <end position="89"/>
    </location>
</feature>
<organism evidence="9 10">
    <name type="scientific">Lysobacter korlensis</name>
    <dbReference type="NCBI Taxonomy" id="553636"/>
    <lineage>
        <taxon>Bacteria</taxon>
        <taxon>Pseudomonadati</taxon>
        <taxon>Pseudomonadota</taxon>
        <taxon>Gammaproteobacteria</taxon>
        <taxon>Lysobacterales</taxon>
        <taxon>Lysobacteraceae</taxon>
        <taxon>Lysobacter</taxon>
    </lineage>
</organism>
<feature type="transmembrane region" description="Helical" evidence="8">
    <location>
        <begin position="95"/>
        <end position="114"/>
    </location>
</feature>
<name>A0ABV6RWD3_9GAMM</name>
<protein>
    <submittedName>
        <fullName evidence="9">Glycosyltransferase 87 family protein</fullName>
    </submittedName>
</protein>
<evidence type="ECO:0000256" key="8">
    <source>
        <dbReference type="SAM" id="Phobius"/>
    </source>
</evidence>
<evidence type="ECO:0000256" key="2">
    <source>
        <dbReference type="ARBA" id="ARBA00022475"/>
    </source>
</evidence>
<dbReference type="InterPro" id="IPR018584">
    <property type="entry name" value="GT87"/>
</dbReference>
<comment type="subcellular location">
    <subcellularLocation>
        <location evidence="1">Cell membrane</location>
        <topology evidence="1">Multi-pass membrane protein</topology>
    </subcellularLocation>
</comment>
<keyword evidence="4 8" id="KW-0812">Transmembrane</keyword>
<dbReference type="EMBL" id="JBHLTG010000007">
    <property type="protein sequence ID" value="MFC0681091.1"/>
    <property type="molecule type" value="Genomic_DNA"/>
</dbReference>
<keyword evidence="5 8" id="KW-1133">Transmembrane helix</keyword>